<dbReference type="AlphaFoldDB" id="D6PJF7"/>
<sequence length="67" mass="7618">MGADREASGSIHKAFKSRALDVRALWSTEQHFTSEEMQYAQGTPANRFGSKLAKGRLYRGNRRFHGF</sequence>
<organism evidence="1">
    <name type="scientific">uncultured organism MedDCM-OCT-S12-C54</name>
    <dbReference type="NCBI Taxonomy" id="743665"/>
    <lineage>
        <taxon>unclassified sequences</taxon>
        <taxon>environmental samples</taxon>
    </lineage>
</organism>
<evidence type="ECO:0000313" key="1">
    <source>
        <dbReference type="EMBL" id="ADD95858.1"/>
    </source>
</evidence>
<accession>D6PJF7</accession>
<proteinExistence type="predicted"/>
<dbReference type="EMBL" id="GU943106">
    <property type="protein sequence ID" value="ADD95858.1"/>
    <property type="molecule type" value="Genomic_DNA"/>
</dbReference>
<protein>
    <submittedName>
        <fullName evidence="1">Uncharacterized protein</fullName>
    </submittedName>
</protein>
<name>D6PJF7_9ZZZZ</name>
<reference evidence="1" key="1">
    <citation type="journal article" date="2010" name="ISME J.">
        <title>Metagenome of the Mediterranean deep chlorophyll maximum studied by direct and fosmid library 454 pyrosequencing.</title>
        <authorList>
            <person name="Ghai R."/>
            <person name="Martin-Cuadrado A.B."/>
            <person name="Molto A.G."/>
            <person name="Heredia I.G."/>
            <person name="Cabrera R."/>
            <person name="Martin J."/>
            <person name="Verdu M."/>
            <person name="Deschamps P."/>
            <person name="Moreira D."/>
            <person name="Lopez-Garcia P."/>
            <person name="Mira A."/>
            <person name="Rodriguez-Valera F."/>
        </authorList>
    </citation>
    <scope>NUCLEOTIDE SEQUENCE</scope>
</reference>